<keyword evidence="4" id="KW-1185">Reference proteome</keyword>
<dbReference type="PANTHER" id="PTHR43649">
    <property type="entry name" value="ARABINOSE-BINDING PROTEIN-RELATED"/>
    <property type="match status" value="1"/>
</dbReference>
<feature type="chain" id="PRO_5046822667" description="Aldouronate transport system substrate-binding protein" evidence="2">
    <location>
        <begin position="19"/>
        <end position="518"/>
    </location>
</feature>
<protein>
    <recommendedName>
        <fullName evidence="5">Aldouronate transport system substrate-binding protein</fullName>
    </recommendedName>
</protein>
<dbReference type="Proteomes" id="UP000670947">
    <property type="component" value="Unassembled WGS sequence"/>
</dbReference>
<proteinExistence type="predicted"/>
<dbReference type="PROSITE" id="PS51257">
    <property type="entry name" value="PROKAR_LIPOPROTEIN"/>
    <property type="match status" value="1"/>
</dbReference>
<evidence type="ECO:0000313" key="4">
    <source>
        <dbReference type="Proteomes" id="UP000670947"/>
    </source>
</evidence>
<evidence type="ECO:0000313" key="3">
    <source>
        <dbReference type="EMBL" id="MBO7743039.1"/>
    </source>
</evidence>
<feature type="signal peptide" evidence="2">
    <location>
        <begin position="1"/>
        <end position="18"/>
    </location>
</feature>
<name>A0ABS3W419_9BACL</name>
<accession>A0ABS3W419</accession>
<dbReference type="PANTHER" id="PTHR43649:SF33">
    <property type="entry name" value="POLYGALACTURONAN_RHAMNOGALACTURONAN-BINDING PROTEIN YTCQ"/>
    <property type="match status" value="1"/>
</dbReference>
<evidence type="ECO:0000256" key="2">
    <source>
        <dbReference type="SAM" id="SignalP"/>
    </source>
</evidence>
<dbReference type="EMBL" id="JAGGDJ010000001">
    <property type="protein sequence ID" value="MBO7743039.1"/>
    <property type="molecule type" value="Genomic_DNA"/>
</dbReference>
<organism evidence="3 4">
    <name type="scientific">Paenibacillus artemisiicola</name>
    <dbReference type="NCBI Taxonomy" id="1172618"/>
    <lineage>
        <taxon>Bacteria</taxon>
        <taxon>Bacillati</taxon>
        <taxon>Bacillota</taxon>
        <taxon>Bacilli</taxon>
        <taxon>Bacillales</taxon>
        <taxon>Paenibacillaceae</taxon>
        <taxon>Paenibacillus</taxon>
    </lineage>
</organism>
<dbReference type="InterPro" id="IPR050490">
    <property type="entry name" value="Bact_solute-bd_prot1"/>
</dbReference>
<gene>
    <name evidence="3" type="ORF">I8J29_02440</name>
</gene>
<comment type="caution">
    <text evidence="3">The sequence shown here is derived from an EMBL/GenBank/DDBJ whole genome shotgun (WGS) entry which is preliminary data.</text>
</comment>
<evidence type="ECO:0008006" key="5">
    <source>
        <dbReference type="Google" id="ProtNLM"/>
    </source>
</evidence>
<dbReference type="SUPFAM" id="SSF53850">
    <property type="entry name" value="Periplasmic binding protein-like II"/>
    <property type="match status" value="1"/>
</dbReference>
<dbReference type="RefSeq" id="WP_208845985.1">
    <property type="nucleotide sequence ID" value="NZ_JAGGDJ010000001.1"/>
</dbReference>
<evidence type="ECO:0000256" key="1">
    <source>
        <dbReference type="ARBA" id="ARBA00022729"/>
    </source>
</evidence>
<dbReference type="Gene3D" id="3.40.190.10">
    <property type="entry name" value="Periplasmic binding protein-like II"/>
    <property type="match status" value="2"/>
</dbReference>
<sequence>MKKAIATMLALGLVVPMAAGCAGKEENNKDGGGTNAAASAPGKAGDATEKIKIEIMTASWTGGGWPDNNHPIIQYIDDKFNVDLQMQWVPNANFVEKMNVVSASGKMPDVIRLDSTMFLKWADQGVFMDLQPYLAAYPTLHGVATPESWALLNPKGKIYGIPIYETAQNSTYARKDWLDSLGIPQPADDAFTIDKFYEIAKAFTTQDPDKNGKPDTFGFSALGNSLKLGDPQLEAAFGLANGWKEANGELVPVETQGPEWTAFLSFMRKAYEEGVLDKDFITNTNFNDKYAQGKVGFALDMHYQFSQQTNKQLQTIAPNGQFVELSPPIGAGGARGTTTPTSGMLKVVLNKDMDAEKRDRILKLFDWWVSPEGEDIIKNGIEGEQYEKNDDGTFKMTDALKAEGEGRQSLLWNWVLRGNTNTFNIYKWSDAKWAADMKKSIDDAGKYPYKNAADGYLSSSATYAQKGGELDDKFLQSVLAIISGKKPVDSILDAIADWKKNGGDRIVEEVNAAYKAGQ</sequence>
<reference evidence="3 4" key="1">
    <citation type="submission" date="2021-03" db="EMBL/GenBank/DDBJ databases">
        <title>Paenibacillus artemisicola MWE-103 whole genome sequence.</title>
        <authorList>
            <person name="Ham Y.J."/>
        </authorList>
    </citation>
    <scope>NUCLEOTIDE SEQUENCE [LARGE SCALE GENOMIC DNA]</scope>
    <source>
        <strain evidence="3 4">MWE-103</strain>
    </source>
</reference>
<keyword evidence="1 2" id="KW-0732">Signal</keyword>